<gene>
    <name evidence="6" type="ORF">R5R35_008915</name>
</gene>
<dbReference type="PANTHER" id="PTHR10380:SF173">
    <property type="entry name" value="CUTICULAR PROTEIN 47EF, ISOFORM C-RELATED"/>
    <property type="match status" value="1"/>
</dbReference>
<evidence type="ECO:0000313" key="7">
    <source>
        <dbReference type="Proteomes" id="UP001378592"/>
    </source>
</evidence>
<proteinExistence type="predicted"/>
<organism evidence="6 7">
    <name type="scientific">Gryllus longicercus</name>
    <dbReference type="NCBI Taxonomy" id="2509291"/>
    <lineage>
        <taxon>Eukaryota</taxon>
        <taxon>Metazoa</taxon>
        <taxon>Ecdysozoa</taxon>
        <taxon>Arthropoda</taxon>
        <taxon>Hexapoda</taxon>
        <taxon>Insecta</taxon>
        <taxon>Pterygota</taxon>
        <taxon>Neoptera</taxon>
        <taxon>Polyneoptera</taxon>
        <taxon>Orthoptera</taxon>
        <taxon>Ensifera</taxon>
        <taxon>Gryllidea</taxon>
        <taxon>Grylloidea</taxon>
        <taxon>Gryllidae</taxon>
        <taxon>Gryllinae</taxon>
        <taxon>Gryllus</taxon>
    </lineage>
</organism>
<dbReference type="EMBL" id="JAZDUA010000121">
    <property type="protein sequence ID" value="KAK7867371.1"/>
    <property type="molecule type" value="Genomic_DNA"/>
</dbReference>
<dbReference type="InterPro" id="IPR000618">
    <property type="entry name" value="Insect_cuticle"/>
</dbReference>
<dbReference type="InterPro" id="IPR031311">
    <property type="entry name" value="CHIT_BIND_RR_consensus"/>
</dbReference>
<accession>A0AAN9VR85</accession>
<dbReference type="PRINTS" id="PR00947">
    <property type="entry name" value="CUTICLE"/>
</dbReference>
<evidence type="ECO:0000256" key="1">
    <source>
        <dbReference type="ARBA" id="ARBA00022460"/>
    </source>
</evidence>
<feature type="region of interest" description="Disordered" evidence="4">
    <location>
        <begin position="125"/>
        <end position="149"/>
    </location>
</feature>
<evidence type="ECO:0000256" key="2">
    <source>
        <dbReference type="ARBA" id="ARBA00023283"/>
    </source>
</evidence>
<dbReference type="Proteomes" id="UP001378592">
    <property type="component" value="Unassembled WGS sequence"/>
</dbReference>
<dbReference type="GO" id="GO:0008010">
    <property type="term" value="F:structural constituent of chitin-based larval cuticle"/>
    <property type="evidence" value="ECO:0007669"/>
    <property type="project" value="TreeGrafter"/>
</dbReference>
<keyword evidence="5" id="KW-0732">Signal</keyword>
<evidence type="ECO:0000313" key="6">
    <source>
        <dbReference type="EMBL" id="KAK7867371.1"/>
    </source>
</evidence>
<name>A0AAN9VR85_9ORTH</name>
<dbReference type="Pfam" id="PF00379">
    <property type="entry name" value="Chitin_bind_4"/>
    <property type="match status" value="1"/>
</dbReference>
<dbReference type="PROSITE" id="PS00233">
    <property type="entry name" value="CHIT_BIND_RR_1"/>
    <property type="match status" value="1"/>
</dbReference>
<comment type="caution">
    <text evidence="6">The sequence shown here is derived from an EMBL/GenBank/DDBJ whole genome shotgun (WGS) entry which is preliminary data.</text>
</comment>
<evidence type="ECO:0000256" key="3">
    <source>
        <dbReference type="PROSITE-ProRule" id="PRU00497"/>
    </source>
</evidence>
<evidence type="ECO:0000256" key="4">
    <source>
        <dbReference type="SAM" id="MobiDB-lite"/>
    </source>
</evidence>
<feature type="signal peptide" evidence="5">
    <location>
        <begin position="1"/>
        <end position="16"/>
    </location>
</feature>
<dbReference type="PROSITE" id="PS51155">
    <property type="entry name" value="CHIT_BIND_RR_2"/>
    <property type="match status" value="1"/>
</dbReference>
<dbReference type="PANTHER" id="PTHR10380">
    <property type="entry name" value="CUTICLE PROTEIN"/>
    <property type="match status" value="1"/>
</dbReference>
<sequence>MRTIVAVLVLVAAAAARPQGAASGPTPIPILRYDNPGVNFDGSYQWAYETANEIQAEEKGYLKNAGNPEAEAQTAEGRFAFTDPEGNRYEVTYVADENGFQPQGAHLPTPPPIPEAIARALEYIAAHPEENEGAGSAPQPSVAKPNRRY</sequence>
<evidence type="ECO:0008006" key="8">
    <source>
        <dbReference type="Google" id="ProtNLM"/>
    </source>
</evidence>
<evidence type="ECO:0000256" key="5">
    <source>
        <dbReference type="SAM" id="SignalP"/>
    </source>
</evidence>
<dbReference type="GO" id="GO:0062129">
    <property type="term" value="C:chitin-based extracellular matrix"/>
    <property type="evidence" value="ECO:0007669"/>
    <property type="project" value="TreeGrafter"/>
</dbReference>
<feature type="chain" id="PRO_5043053380" description="Cuticular protein" evidence="5">
    <location>
        <begin position="17"/>
        <end position="149"/>
    </location>
</feature>
<protein>
    <recommendedName>
        <fullName evidence="8">Cuticular protein</fullName>
    </recommendedName>
</protein>
<keyword evidence="7" id="KW-1185">Reference proteome</keyword>
<keyword evidence="1 3" id="KW-0193">Cuticle</keyword>
<reference evidence="6 7" key="1">
    <citation type="submission" date="2024-03" db="EMBL/GenBank/DDBJ databases">
        <title>The genome assembly and annotation of the cricket Gryllus longicercus Weissman &amp; Gray.</title>
        <authorList>
            <person name="Szrajer S."/>
            <person name="Gray D."/>
            <person name="Ylla G."/>
        </authorList>
    </citation>
    <scope>NUCLEOTIDE SEQUENCE [LARGE SCALE GENOMIC DNA]</scope>
    <source>
        <strain evidence="6">DAG 2021-001</strain>
        <tissue evidence="6">Whole body minus gut</tissue>
    </source>
</reference>
<dbReference type="InterPro" id="IPR050468">
    <property type="entry name" value="Cuticle_Struct_Prot"/>
</dbReference>
<keyword evidence="2" id="KW-0873">Pyrrolidone carboxylic acid</keyword>
<dbReference type="AlphaFoldDB" id="A0AAN9VR85"/>